<dbReference type="Gene3D" id="3.40.50.10540">
    <property type="entry name" value="Crotonobetainyl-coa:carnitine coa-transferase, domain 1"/>
    <property type="match status" value="1"/>
</dbReference>
<dbReference type="HOGENOM" id="CLU_033975_2_0_4"/>
<keyword evidence="1" id="KW-0808">Transferase</keyword>
<protein>
    <submittedName>
        <fullName evidence="2">L-carnitine dehydratase/bile acid-inducible protein F</fullName>
    </submittedName>
</protein>
<dbReference type="PANTHER" id="PTHR48207">
    <property type="entry name" value="SUCCINATE--HYDROXYMETHYLGLUTARATE COA-TRANSFERASE"/>
    <property type="match status" value="1"/>
</dbReference>
<dbReference type="STRING" id="264198.Reut_B3879"/>
<dbReference type="Gene3D" id="3.30.1540.10">
    <property type="entry name" value="formyl-coa transferase, domain 3"/>
    <property type="match status" value="1"/>
</dbReference>
<gene>
    <name evidence="2" type="ordered locus">Reut_B3879</name>
</gene>
<dbReference type="InterPro" id="IPR003673">
    <property type="entry name" value="CoA-Trfase_fam_III"/>
</dbReference>
<dbReference type="KEGG" id="reu:Reut_B3879"/>
<name>Q46UE8_CUPPJ</name>
<accession>Q46UE8</accession>
<organism evidence="2">
    <name type="scientific">Cupriavidus pinatubonensis (strain JMP 134 / LMG 1197)</name>
    <name type="common">Cupriavidus necator (strain JMP 134)</name>
    <dbReference type="NCBI Taxonomy" id="264198"/>
    <lineage>
        <taxon>Bacteria</taxon>
        <taxon>Pseudomonadati</taxon>
        <taxon>Pseudomonadota</taxon>
        <taxon>Betaproteobacteria</taxon>
        <taxon>Burkholderiales</taxon>
        <taxon>Burkholderiaceae</taxon>
        <taxon>Cupriavidus</taxon>
    </lineage>
</organism>
<dbReference type="AlphaFoldDB" id="Q46UE8"/>
<dbReference type="eggNOG" id="COG1804">
    <property type="taxonomic scope" value="Bacteria"/>
</dbReference>
<dbReference type="GO" id="GO:0008410">
    <property type="term" value="F:CoA-transferase activity"/>
    <property type="evidence" value="ECO:0007669"/>
    <property type="project" value="TreeGrafter"/>
</dbReference>
<proteinExistence type="predicted"/>
<dbReference type="PANTHER" id="PTHR48207:SF3">
    <property type="entry name" value="SUCCINATE--HYDROXYMETHYLGLUTARATE COA-TRANSFERASE"/>
    <property type="match status" value="1"/>
</dbReference>
<dbReference type="InterPro" id="IPR044855">
    <property type="entry name" value="CoA-Trfase_III_dom3_sf"/>
</dbReference>
<sequence length="459" mass="49611">MGRCSFGRRLKSISGRTGSAVRNQDCPRCAGLPLSKPFRLTRSGTDMTPPLAQTTFSRNAPQDRGPLAGVRILDMATVVAGPFSATLCGDMGAEVVKLELPDGSDPLRSLAPVKDDVPLYWKVTNRGKRGITLDVRTEAGRELFLRMLGEFDVLVENFRTGTLARWGLDLATLHAANPRLIVLRLTGFGQTGPYAARPGFARIFEAMSGLTNLAGTEESGPMHMNFPIGDMIAGLFGAFAISTAIAERRANPELRGREIDLAATEALFRLLEPLAVEHEQLGVVRQRAGNRATYTAPSNMYRTADGVWMTLVASSDATFRRLAEAMDQPQLPLSPDFAVNAARIRNLERLDALIAAWFAARDADAVSAALERCDVPFSKVFTIADVMADAQMQARSAVIRMPDPDVGSVPAPCVVPRFGGYQPPAPRTGPATGEHNDEFYTELGLGKDDLARLARDGVI</sequence>
<dbReference type="InterPro" id="IPR023606">
    <property type="entry name" value="CoA-Trfase_III_dom_1_sf"/>
</dbReference>
<dbReference type="OrthoDB" id="5294844at2"/>
<evidence type="ECO:0000256" key="1">
    <source>
        <dbReference type="ARBA" id="ARBA00022679"/>
    </source>
</evidence>
<dbReference type="EMBL" id="CP000091">
    <property type="protein sequence ID" value="AAZ63236.1"/>
    <property type="molecule type" value="Genomic_DNA"/>
</dbReference>
<reference evidence="2" key="1">
    <citation type="submission" date="2005-08" db="EMBL/GenBank/DDBJ databases">
        <title>Complete sequence of chromosome 2 of Ralstonia eutropha JMP134.</title>
        <authorList>
            <person name="Copeland A."/>
            <person name="Lucas S."/>
            <person name="Lapidus A."/>
            <person name="Barry K."/>
            <person name="Detter J.C."/>
            <person name="Glavina T."/>
            <person name="Hammon N."/>
            <person name="Israni S."/>
            <person name="Pitluck S."/>
            <person name="Goltsman E."/>
            <person name="Martinez M."/>
            <person name="Schmutz J."/>
            <person name="Larimer F."/>
            <person name="Land M."/>
            <person name="Lykidis A."/>
            <person name="Richardson P."/>
        </authorList>
    </citation>
    <scope>NUCLEOTIDE SEQUENCE [LARGE SCALE GENOMIC DNA]</scope>
    <source>
        <strain evidence="2">JMP134</strain>
    </source>
</reference>
<dbReference type="SUPFAM" id="SSF89796">
    <property type="entry name" value="CoA-transferase family III (CaiB/BaiF)"/>
    <property type="match status" value="1"/>
</dbReference>
<dbReference type="Pfam" id="PF02515">
    <property type="entry name" value="CoA_transf_3"/>
    <property type="match status" value="1"/>
</dbReference>
<dbReference type="InterPro" id="IPR050483">
    <property type="entry name" value="CoA-transferase_III_domain"/>
</dbReference>
<evidence type="ECO:0000313" key="2">
    <source>
        <dbReference type="EMBL" id="AAZ63236.1"/>
    </source>
</evidence>